<evidence type="ECO:0000313" key="4">
    <source>
        <dbReference type="Proteomes" id="UP001500957"/>
    </source>
</evidence>
<evidence type="ECO:0000313" key="3">
    <source>
        <dbReference type="EMBL" id="GAA0628863.1"/>
    </source>
</evidence>
<organism evidence="3 4">
    <name type="scientific">Sporichthya brevicatena</name>
    <dbReference type="NCBI Taxonomy" id="171442"/>
    <lineage>
        <taxon>Bacteria</taxon>
        <taxon>Bacillati</taxon>
        <taxon>Actinomycetota</taxon>
        <taxon>Actinomycetes</taxon>
        <taxon>Sporichthyales</taxon>
        <taxon>Sporichthyaceae</taxon>
        <taxon>Sporichthya</taxon>
    </lineage>
</organism>
<dbReference type="PANTHER" id="PTHR43767">
    <property type="entry name" value="LONG-CHAIN-FATTY-ACID--COA LIGASE"/>
    <property type="match status" value="1"/>
</dbReference>
<dbReference type="RefSeq" id="WP_344607234.1">
    <property type="nucleotide sequence ID" value="NZ_BAAAHE010000034.1"/>
</dbReference>
<sequence>MDLETPLPVLIADLAEKEPGRTFIEEIDGPTHTYGDFHDSVRRWADGFAAVGVQAEAVVATMLPNNITSYRCWLGLSWLRAIEVPINPQFLGQTLAYPLNHSRAEVLVIAERFVERLDLLRDSLPHLRTVVVPDATGALPDLPWRVLSGEEFLANGIQASYSTPRYHDTHAVIYTSGTTGPSKGVLQPWVNLHGMAWGMFPDDNPANYDNGAIFTCWPTFHSSGKFGMVAAPMFDLRMVFREGFSLSAFWSDIRKYGCTHAPLLVVSGLLMNEPERADDADNPLVRVGMYPLIPAFRDFERRFGVRVSAGFGNTEVGWAATTSAPADHKVNGRPAPGYHIRIADEFGEALPTGTVGEILVRHDKPWRLNKGYLGMPEATADAWRDGWFHTGDAGRFDEEGNLYFVDRLKDSLRRRGHNISSFEVEAEALAHPDVVEAACVGVPSELAHENDAVKDDDVKVFVVLAEGSTLTGEQLVEFLLPRAPKFMVPRYVEIVPALPKTPTGKVKKVDLRNQVAGPTCYDRGPDRRR</sequence>
<dbReference type="PROSITE" id="PS00455">
    <property type="entry name" value="AMP_BINDING"/>
    <property type="match status" value="1"/>
</dbReference>
<name>A0ABN1H4K9_9ACTN</name>
<evidence type="ECO:0000259" key="2">
    <source>
        <dbReference type="Pfam" id="PF13193"/>
    </source>
</evidence>
<dbReference type="Gene3D" id="3.30.300.30">
    <property type="match status" value="1"/>
</dbReference>
<dbReference type="InterPro" id="IPR000873">
    <property type="entry name" value="AMP-dep_synth/lig_dom"/>
</dbReference>
<dbReference type="InterPro" id="IPR025110">
    <property type="entry name" value="AMP-bd_C"/>
</dbReference>
<feature type="domain" description="AMP-dependent synthetase/ligase" evidence="1">
    <location>
        <begin position="15"/>
        <end position="372"/>
    </location>
</feature>
<gene>
    <name evidence="3" type="ORF">GCM10009547_35660</name>
</gene>
<evidence type="ECO:0000259" key="1">
    <source>
        <dbReference type="Pfam" id="PF00501"/>
    </source>
</evidence>
<dbReference type="InterPro" id="IPR050237">
    <property type="entry name" value="ATP-dep_AMP-bd_enzyme"/>
</dbReference>
<dbReference type="Proteomes" id="UP001500957">
    <property type="component" value="Unassembled WGS sequence"/>
</dbReference>
<dbReference type="Pfam" id="PF00501">
    <property type="entry name" value="AMP-binding"/>
    <property type="match status" value="1"/>
</dbReference>
<dbReference type="EMBL" id="BAAAHE010000034">
    <property type="protein sequence ID" value="GAA0628863.1"/>
    <property type="molecule type" value="Genomic_DNA"/>
</dbReference>
<reference evidence="3 4" key="1">
    <citation type="journal article" date="2019" name="Int. J. Syst. Evol. Microbiol.">
        <title>The Global Catalogue of Microorganisms (GCM) 10K type strain sequencing project: providing services to taxonomists for standard genome sequencing and annotation.</title>
        <authorList>
            <consortium name="The Broad Institute Genomics Platform"/>
            <consortium name="The Broad Institute Genome Sequencing Center for Infectious Disease"/>
            <person name="Wu L."/>
            <person name="Ma J."/>
        </authorList>
    </citation>
    <scope>NUCLEOTIDE SEQUENCE [LARGE SCALE GENOMIC DNA]</scope>
    <source>
        <strain evidence="3 4">JCM 10671</strain>
    </source>
</reference>
<comment type="caution">
    <text evidence="3">The sequence shown here is derived from an EMBL/GenBank/DDBJ whole genome shotgun (WGS) entry which is preliminary data.</text>
</comment>
<dbReference type="InterPro" id="IPR042099">
    <property type="entry name" value="ANL_N_sf"/>
</dbReference>
<dbReference type="Pfam" id="PF13193">
    <property type="entry name" value="AMP-binding_C"/>
    <property type="match status" value="1"/>
</dbReference>
<dbReference type="GO" id="GO:0016874">
    <property type="term" value="F:ligase activity"/>
    <property type="evidence" value="ECO:0007669"/>
    <property type="project" value="UniProtKB-KW"/>
</dbReference>
<dbReference type="PANTHER" id="PTHR43767:SF1">
    <property type="entry name" value="NONRIBOSOMAL PEPTIDE SYNTHASE PES1 (EUROFUNG)-RELATED"/>
    <property type="match status" value="1"/>
</dbReference>
<accession>A0ABN1H4K9</accession>
<protein>
    <submittedName>
        <fullName evidence="3">ATP-dependent acyl-CoA ligase</fullName>
    </submittedName>
</protein>
<proteinExistence type="predicted"/>
<dbReference type="SUPFAM" id="SSF56801">
    <property type="entry name" value="Acetyl-CoA synthetase-like"/>
    <property type="match status" value="1"/>
</dbReference>
<dbReference type="Gene3D" id="3.40.50.12780">
    <property type="entry name" value="N-terminal domain of ligase-like"/>
    <property type="match status" value="1"/>
</dbReference>
<keyword evidence="3" id="KW-0436">Ligase</keyword>
<keyword evidence="4" id="KW-1185">Reference proteome</keyword>
<dbReference type="InterPro" id="IPR020845">
    <property type="entry name" value="AMP-binding_CS"/>
</dbReference>
<dbReference type="InterPro" id="IPR045851">
    <property type="entry name" value="AMP-bd_C_sf"/>
</dbReference>
<feature type="domain" description="AMP-binding enzyme C-terminal" evidence="2">
    <location>
        <begin position="423"/>
        <end position="505"/>
    </location>
</feature>